<dbReference type="EMBL" id="FMDN01000005">
    <property type="protein sequence ID" value="SCG48908.1"/>
    <property type="molecule type" value="Genomic_DNA"/>
</dbReference>
<gene>
    <name evidence="1" type="ORF">GA0070560_105329</name>
</gene>
<organism evidence="1 2">
    <name type="scientific">Micromonospora halophytica</name>
    <dbReference type="NCBI Taxonomy" id="47864"/>
    <lineage>
        <taxon>Bacteria</taxon>
        <taxon>Bacillati</taxon>
        <taxon>Actinomycetota</taxon>
        <taxon>Actinomycetes</taxon>
        <taxon>Micromonosporales</taxon>
        <taxon>Micromonosporaceae</taxon>
        <taxon>Micromonospora</taxon>
    </lineage>
</organism>
<evidence type="ECO:0000313" key="1">
    <source>
        <dbReference type="EMBL" id="SCG48908.1"/>
    </source>
</evidence>
<dbReference type="AlphaFoldDB" id="A0A1C5HSI9"/>
<sequence length="79" mass="8200">MALIAAMFRDSSSLDLESGAAGSVLSSASACRLVWIMVGMPERHSSAFGDGRADCAERYARATVDDVAASCGRDGNQTV</sequence>
<proteinExistence type="predicted"/>
<keyword evidence="2" id="KW-1185">Reference proteome</keyword>
<reference evidence="2" key="1">
    <citation type="submission" date="2016-06" db="EMBL/GenBank/DDBJ databases">
        <authorList>
            <person name="Varghese N."/>
        </authorList>
    </citation>
    <scope>NUCLEOTIDE SEQUENCE [LARGE SCALE GENOMIC DNA]</scope>
    <source>
        <strain evidence="2">DSM 43171</strain>
    </source>
</reference>
<protein>
    <submittedName>
        <fullName evidence="1">Uncharacterized protein</fullName>
    </submittedName>
</protein>
<evidence type="ECO:0000313" key="2">
    <source>
        <dbReference type="Proteomes" id="UP000199408"/>
    </source>
</evidence>
<accession>A0A1C5HSI9</accession>
<dbReference type="Proteomes" id="UP000199408">
    <property type="component" value="Unassembled WGS sequence"/>
</dbReference>
<name>A0A1C5HSI9_9ACTN</name>